<dbReference type="Gene3D" id="3.40.50.1820">
    <property type="entry name" value="alpha/beta hydrolase"/>
    <property type="match status" value="1"/>
</dbReference>
<reference evidence="6 7" key="1">
    <citation type="journal article" date="2016" name="Mol. Biol. Evol.">
        <title>Comparative Genomics of Early-Diverging Mushroom-Forming Fungi Provides Insights into the Origins of Lignocellulose Decay Capabilities.</title>
        <authorList>
            <person name="Nagy L.G."/>
            <person name="Riley R."/>
            <person name="Tritt A."/>
            <person name="Adam C."/>
            <person name="Daum C."/>
            <person name="Floudas D."/>
            <person name="Sun H."/>
            <person name="Yadav J.S."/>
            <person name="Pangilinan J."/>
            <person name="Larsson K.H."/>
            <person name="Matsuura K."/>
            <person name="Barry K."/>
            <person name="Labutti K."/>
            <person name="Kuo R."/>
            <person name="Ohm R.A."/>
            <person name="Bhattacharya S.S."/>
            <person name="Shirouzu T."/>
            <person name="Yoshinaga Y."/>
            <person name="Martin F.M."/>
            <person name="Grigoriev I.V."/>
            <person name="Hibbett D.S."/>
        </authorList>
    </citation>
    <scope>NUCLEOTIDE SEQUENCE [LARGE SCALE GENOMIC DNA]</scope>
    <source>
        <strain evidence="6 7">TUFC12733</strain>
    </source>
</reference>
<evidence type="ECO:0000256" key="4">
    <source>
        <dbReference type="SAM" id="Phobius"/>
    </source>
</evidence>
<accession>A0A167JK22</accession>
<sequence>MEKSATLPTDIKSPLPGQPSKSKRVWMNRKQLWLTVALVTYLFALHAVNKYRAHCHRSEAKGPIDWVKCDDVIECGRLEVPLDYFNPEAGVASLALAKYPATNKVEKRLGTLFLNPGGPGGSGVNFVYRTGRNISELLDGRYDIVSWDPRGINGTTPRIECFATQTEQDIYYAHSAQEAGLYLANASNPSERASFVDQVKLEDARNRALVELCVNRTGREALSHVGTSTVVRDLERLSSVLEGESTAVNFWGFSYGTIVGSYFVNIFPERVGRVAIDGVVDPVLWSHSHPVTWAKDDFVSVEGVFTGFVDACTQAGPERCPIAPSSNNSLDLRGKIDGLFAQLAETPLPVPNAKRPGALTAGQLRDIMFTYMYRPRTWPELASMLQSLMAGDGAPLLNTAQNEIELNVTLPAKTAFAINAIQCVDAAPYTQEESEAWLDEAIWSVEEGLKTSPHFGALNAPDICPIWPVREADFFSGPFNHTLSNDILIIGNTYDPITPLTNAQAVHSLLKQSTLIQHNGYGHCSLAMISLCTARVIREYFLNGTAPAQPEVFCRVSEPLFPASANASDVNLWTMDEAATAEDIRLLKILHGLGSDFEEFGVGRGAGWQ</sequence>
<evidence type="ECO:0000313" key="6">
    <source>
        <dbReference type="EMBL" id="KZO93669.1"/>
    </source>
</evidence>
<protein>
    <submittedName>
        <fullName evidence="6">Alpha/beta-hydrolase</fullName>
    </submittedName>
</protein>
<keyword evidence="4" id="KW-1133">Transmembrane helix</keyword>
<name>A0A167JK22_CALVF</name>
<organism evidence="6 7">
    <name type="scientific">Calocera viscosa (strain TUFC12733)</name>
    <dbReference type="NCBI Taxonomy" id="1330018"/>
    <lineage>
        <taxon>Eukaryota</taxon>
        <taxon>Fungi</taxon>
        <taxon>Dikarya</taxon>
        <taxon>Basidiomycota</taxon>
        <taxon>Agaricomycotina</taxon>
        <taxon>Dacrymycetes</taxon>
        <taxon>Dacrymycetales</taxon>
        <taxon>Dacrymycetaceae</taxon>
        <taxon>Calocera</taxon>
    </lineage>
</organism>
<keyword evidence="7" id="KW-1185">Reference proteome</keyword>
<dbReference type="InterPro" id="IPR013595">
    <property type="entry name" value="Pept_S33_TAP-like_C"/>
</dbReference>
<dbReference type="Proteomes" id="UP000076738">
    <property type="component" value="Unassembled WGS sequence"/>
</dbReference>
<evidence type="ECO:0000259" key="5">
    <source>
        <dbReference type="Pfam" id="PF08386"/>
    </source>
</evidence>
<dbReference type="GO" id="GO:0016787">
    <property type="term" value="F:hydrolase activity"/>
    <property type="evidence" value="ECO:0007669"/>
    <property type="project" value="UniProtKB-KW"/>
</dbReference>
<comment type="similarity">
    <text evidence="1">Belongs to the peptidase S33 family.</text>
</comment>
<dbReference type="AlphaFoldDB" id="A0A167JK22"/>
<dbReference type="SUPFAM" id="SSF53474">
    <property type="entry name" value="alpha/beta-Hydrolases"/>
    <property type="match status" value="1"/>
</dbReference>
<feature type="domain" description="Peptidase S33 tripeptidyl aminopeptidase-like C-terminal" evidence="5">
    <location>
        <begin position="459"/>
        <end position="549"/>
    </location>
</feature>
<keyword evidence="4" id="KW-0472">Membrane</keyword>
<dbReference type="InterPro" id="IPR029058">
    <property type="entry name" value="AB_hydrolase_fold"/>
</dbReference>
<dbReference type="STRING" id="1330018.A0A167JK22"/>
<dbReference type="InterPro" id="IPR051601">
    <property type="entry name" value="Serine_prot/Carboxylest_S33"/>
</dbReference>
<dbReference type="OrthoDB" id="425534at2759"/>
<evidence type="ECO:0000256" key="3">
    <source>
        <dbReference type="SAM" id="MobiDB-lite"/>
    </source>
</evidence>
<evidence type="ECO:0000256" key="2">
    <source>
        <dbReference type="ARBA" id="ARBA00022801"/>
    </source>
</evidence>
<proteinExistence type="inferred from homology"/>
<feature type="transmembrane region" description="Helical" evidence="4">
    <location>
        <begin position="31"/>
        <end position="48"/>
    </location>
</feature>
<keyword evidence="4" id="KW-0812">Transmembrane</keyword>
<dbReference type="EMBL" id="KV417300">
    <property type="protein sequence ID" value="KZO93669.1"/>
    <property type="molecule type" value="Genomic_DNA"/>
</dbReference>
<gene>
    <name evidence="6" type="ORF">CALVIDRAFT_566401</name>
</gene>
<dbReference type="Pfam" id="PF08386">
    <property type="entry name" value="Abhydrolase_4"/>
    <property type="match status" value="1"/>
</dbReference>
<evidence type="ECO:0000313" key="7">
    <source>
        <dbReference type="Proteomes" id="UP000076738"/>
    </source>
</evidence>
<dbReference type="PANTHER" id="PTHR43248">
    <property type="entry name" value="2-SUCCINYL-6-HYDROXY-2,4-CYCLOHEXADIENE-1-CARBOXYLATE SYNTHASE"/>
    <property type="match status" value="1"/>
</dbReference>
<keyword evidence="2 6" id="KW-0378">Hydrolase</keyword>
<dbReference type="PANTHER" id="PTHR43248:SF25">
    <property type="entry name" value="AB HYDROLASE-1 DOMAIN-CONTAINING PROTEIN-RELATED"/>
    <property type="match status" value="1"/>
</dbReference>
<evidence type="ECO:0000256" key="1">
    <source>
        <dbReference type="ARBA" id="ARBA00010088"/>
    </source>
</evidence>
<feature type="region of interest" description="Disordered" evidence="3">
    <location>
        <begin position="1"/>
        <end position="22"/>
    </location>
</feature>